<accession>A0A4S2MPY5</accession>
<dbReference type="Pfam" id="PF01381">
    <property type="entry name" value="HTH_3"/>
    <property type="match status" value="1"/>
</dbReference>
<gene>
    <name evidence="9" type="ORF">EX30DRAFT_344790</name>
</gene>
<comment type="similarity">
    <text evidence="1">Belongs to the MBF1 family.</text>
</comment>
<evidence type="ECO:0000256" key="3">
    <source>
        <dbReference type="ARBA" id="ARBA00023015"/>
    </source>
</evidence>
<dbReference type="GO" id="GO:0005634">
    <property type="term" value="C:nucleus"/>
    <property type="evidence" value="ECO:0007669"/>
    <property type="project" value="TreeGrafter"/>
</dbReference>
<feature type="compositionally biased region" description="Polar residues" evidence="7">
    <location>
        <begin position="51"/>
        <end position="61"/>
    </location>
</feature>
<evidence type="ECO:0000256" key="2">
    <source>
        <dbReference type="ARBA" id="ARBA00014317"/>
    </source>
</evidence>
<dbReference type="InterPro" id="IPR010982">
    <property type="entry name" value="Lambda_DNA-bd_dom_sf"/>
</dbReference>
<feature type="domain" description="HTH cro/C1-type" evidence="8">
    <location>
        <begin position="97"/>
        <end position="142"/>
    </location>
</feature>
<sequence>MSDEWDAVTKIGKNVRAGGGAARATVARSQSEINAARRSGAIVSTDKKYATGNQKQATDGQRLTKVDRENEVAPPPKVDQSVGKAMAKARQGKEPPMTQKDLATKVNEKPSVINDYESGRAVPNQQVLAKLERALGVKLRGKDIGSPLGPKKKT</sequence>
<keyword evidence="3" id="KW-0805">Transcription regulation</keyword>
<evidence type="ECO:0000256" key="5">
    <source>
        <dbReference type="ARBA" id="ARBA00023163"/>
    </source>
</evidence>
<comment type="function">
    <text evidence="6">Transcriptional coactivator that stimulates GCN4-dependent transcriptional activity by bridging the DNA-binding region of GCN4 and TBP (SPT15), thereby recruiting TBP to GCN4-bound promoters. Involved in induction of the ribosome quality control (RQC) pathway; a pathway that degrades nascent peptide chains during problematic translation. Required to prevent stalled ribosomes from frameshifting.</text>
</comment>
<dbReference type="EMBL" id="ML220173">
    <property type="protein sequence ID" value="TGZ76568.1"/>
    <property type="molecule type" value="Genomic_DNA"/>
</dbReference>
<dbReference type="SUPFAM" id="SSF47413">
    <property type="entry name" value="lambda repressor-like DNA-binding domains"/>
    <property type="match status" value="1"/>
</dbReference>
<dbReference type="InParanoid" id="A0A4S2MPY5"/>
<dbReference type="InterPro" id="IPR001387">
    <property type="entry name" value="Cro/C1-type_HTH"/>
</dbReference>
<evidence type="ECO:0000256" key="7">
    <source>
        <dbReference type="SAM" id="MobiDB-lite"/>
    </source>
</evidence>
<organism evidence="9 10">
    <name type="scientific">Ascodesmis nigricans</name>
    <dbReference type="NCBI Taxonomy" id="341454"/>
    <lineage>
        <taxon>Eukaryota</taxon>
        <taxon>Fungi</taxon>
        <taxon>Dikarya</taxon>
        <taxon>Ascomycota</taxon>
        <taxon>Pezizomycotina</taxon>
        <taxon>Pezizomycetes</taxon>
        <taxon>Pezizales</taxon>
        <taxon>Ascodesmidaceae</taxon>
        <taxon>Ascodesmis</taxon>
    </lineage>
</organism>
<dbReference type="InterPro" id="IPR013729">
    <property type="entry name" value="MBF1_N"/>
</dbReference>
<dbReference type="Proteomes" id="UP000298138">
    <property type="component" value="Unassembled WGS sequence"/>
</dbReference>
<evidence type="ECO:0000256" key="1">
    <source>
        <dbReference type="ARBA" id="ARBA00009802"/>
    </source>
</evidence>
<proteinExistence type="inferred from homology"/>
<dbReference type="PROSITE" id="PS50943">
    <property type="entry name" value="HTH_CROC1"/>
    <property type="match status" value="1"/>
</dbReference>
<feature type="compositionally biased region" description="Basic and acidic residues" evidence="7">
    <location>
        <begin position="62"/>
        <end position="71"/>
    </location>
</feature>
<keyword evidence="5" id="KW-0804">Transcription</keyword>
<keyword evidence="10" id="KW-1185">Reference proteome</keyword>
<feature type="region of interest" description="Disordered" evidence="7">
    <location>
        <begin position="16"/>
        <end position="98"/>
    </location>
</feature>
<reference evidence="9 10" key="1">
    <citation type="submission" date="2019-04" db="EMBL/GenBank/DDBJ databases">
        <title>Comparative genomics and transcriptomics to analyze fruiting body development in filamentous ascomycetes.</title>
        <authorList>
            <consortium name="DOE Joint Genome Institute"/>
            <person name="Lutkenhaus R."/>
            <person name="Traeger S."/>
            <person name="Breuer J."/>
            <person name="Kuo A."/>
            <person name="Lipzen A."/>
            <person name="Pangilinan J."/>
            <person name="Dilworth D."/>
            <person name="Sandor L."/>
            <person name="Poggeler S."/>
            <person name="Barry K."/>
            <person name="Grigoriev I.V."/>
            <person name="Nowrousian M."/>
        </authorList>
    </citation>
    <scope>NUCLEOTIDE SEQUENCE [LARGE SCALE GENOMIC DNA]</scope>
    <source>
        <strain evidence="9 10">CBS 389.68</strain>
    </source>
</reference>
<dbReference type="FunFam" id="1.10.260.40:FF:000018">
    <property type="entry name" value="Multiprotein bridging factor 1"/>
    <property type="match status" value="1"/>
</dbReference>
<dbReference type="Gene3D" id="1.10.260.40">
    <property type="entry name" value="lambda repressor-like DNA-binding domains"/>
    <property type="match status" value="1"/>
</dbReference>
<name>A0A4S2MPY5_9PEZI</name>
<dbReference type="CDD" id="cd00093">
    <property type="entry name" value="HTH_XRE"/>
    <property type="match status" value="1"/>
</dbReference>
<dbReference type="PANTHER" id="PTHR10245">
    <property type="entry name" value="ENDOTHELIAL DIFFERENTIATION-RELATED FACTOR 1 MULTIPROTEIN BRIDGING FACTOR 1"/>
    <property type="match status" value="1"/>
</dbReference>
<evidence type="ECO:0000256" key="6">
    <source>
        <dbReference type="ARBA" id="ARBA00035107"/>
    </source>
</evidence>
<dbReference type="AlphaFoldDB" id="A0A4S2MPY5"/>
<dbReference type="FunCoup" id="A0A4S2MPY5">
    <property type="interactions" value="752"/>
</dbReference>
<dbReference type="STRING" id="341454.A0A4S2MPY5"/>
<evidence type="ECO:0000313" key="9">
    <source>
        <dbReference type="EMBL" id="TGZ76568.1"/>
    </source>
</evidence>
<dbReference type="Pfam" id="PF08523">
    <property type="entry name" value="MBF1"/>
    <property type="match status" value="1"/>
</dbReference>
<evidence type="ECO:0000313" key="10">
    <source>
        <dbReference type="Proteomes" id="UP000298138"/>
    </source>
</evidence>
<evidence type="ECO:0000256" key="4">
    <source>
        <dbReference type="ARBA" id="ARBA00023125"/>
    </source>
</evidence>
<dbReference type="PANTHER" id="PTHR10245:SF15">
    <property type="entry name" value="ENDOTHELIAL DIFFERENTIATION-RELATED FACTOR 1"/>
    <property type="match status" value="1"/>
</dbReference>
<dbReference type="GO" id="GO:0003677">
    <property type="term" value="F:DNA binding"/>
    <property type="evidence" value="ECO:0007669"/>
    <property type="project" value="UniProtKB-KW"/>
</dbReference>
<keyword evidence="4" id="KW-0238">DNA-binding</keyword>
<protein>
    <recommendedName>
        <fullName evidence="2">Multiprotein-bridging factor 1</fullName>
    </recommendedName>
</protein>
<dbReference type="SMART" id="SM00530">
    <property type="entry name" value="HTH_XRE"/>
    <property type="match status" value="1"/>
</dbReference>
<evidence type="ECO:0000259" key="8">
    <source>
        <dbReference type="PROSITE" id="PS50943"/>
    </source>
</evidence>
<dbReference type="OrthoDB" id="10253401at2759"/>